<dbReference type="Pfam" id="PF09424">
    <property type="entry name" value="YqeY"/>
    <property type="match status" value="1"/>
</dbReference>
<dbReference type="STRING" id="1798535.A2V68_01385"/>
<dbReference type="Gene3D" id="1.10.1510.10">
    <property type="entry name" value="Uncharacterised protein YqeY/AIM41 PF09424, N-terminal domain"/>
    <property type="match status" value="1"/>
</dbReference>
<dbReference type="GO" id="GO:0016884">
    <property type="term" value="F:carbon-nitrogen ligase activity, with glutamine as amido-N-donor"/>
    <property type="evidence" value="ECO:0007669"/>
    <property type="project" value="InterPro"/>
</dbReference>
<comment type="caution">
    <text evidence="1">The sequence shown here is derived from an EMBL/GenBank/DDBJ whole genome shotgun (WGS) entry which is preliminary data.</text>
</comment>
<dbReference type="SUPFAM" id="SSF89095">
    <property type="entry name" value="GatB/YqeY motif"/>
    <property type="match status" value="1"/>
</dbReference>
<evidence type="ECO:0000313" key="2">
    <source>
        <dbReference type="Proteomes" id="UP000176651"/>
    </source>
</evidence>
<accession>A0A1F4NSI6</accession>
<dbReference type="EMBL" id="META01000003">
    <property type="protein sequence ID" value="OGB74379.1"/>
    <property type="molecule type" value="Genomic_DNA"/>
</dbReference>
<protein>
    <recommendedName>
        <fullName evidence="3">Glutamyl-tRNA amidotransferase</fullName>
    </recommendedName>
</protein>
<dbReference type="Gene3D" id="1.10.10.410">
    <property type="match status" value="1"/>
</dbReference>
<dbReference type="InterPro" id="IPR003789">
    <property type="entry name" value="Asn/Gln_tRNA_amidoTrase-B-like"/>
</dbReference>
<reference evidence="1 2" key="1">
    <citation type="journal article" date="2016" name="Nat. Commun.">
        <title>Thousands of microbial genomes shed light on interconnected biogeochemical processes in an aquifer system.</title>
        <authorList>
            <person name="Anantharaman K."/>
            <person name="Brown C.T."/>
            <person name="Hug L.A."/>
            <person name="Sharon I."/>
            <person name="Castelle C.J."/>
            <person name="Probst A.J."/>
            <person name="Thomas B.C."/>
            <person name="Singh A."/>
            <person name="Wilkins M.J."/>
            <person name="Karaoz U."/>
            <person name="Brodie E.L."/>
            <person name="Williams K.H."/>
            <person name="Hubbard S.S."/>
            <person name="Banfield J.F."/>
        </authorList>
    </citation>
    <scope>NUCLEOTIDE SEQUENCE [LARGE SCALE GENOMIC DNA]</scope>
</reference>
<sequence length="148" mass="15836">MSFKETVQTELTTALKARDEIKVSTLRLLVSALHNEEIAKGKGGELGDADSQAVVKREVKKRKEAIEGFKSAGREESAAREEAEMKILEAYLPAMMSEEEITKLVDEEIAGNPGANQGQIIGAVMKRAGGLAEGNIVGQIVGQKLAGK</sequence>
<organism evidence="1 2">
    <name type="scientific">candidate division Kazan bacterium RBG_13_50_9</name>
    <dbReference type="NCBI Taxonomy" id="1798535"/>
    <lineage>
        <taxon>Bacteria</taxon>
        <taxon>Bacteria division Kazan-3B-28</taxon>
    </lineage>
</organism>
<dbReference type="PANTHER" id="PTHR28055">
    <property type="entry name" value="ALTERED INHERITANCE OF MITOCHONDRIA PROTEIN 41, MITOCHONDRIAL"/>
    <property type="match status" value="1"/>
</dbReference>
<proteinExistence type="predicted"/>
<dbReference type="AlphaFoldDB" id="A0A1F4NSI6"/>
<dbReference type="PANTHER" id="PTHR28055:SF1">
    <property type="entry name" value="ALTERED INHERITANCE OF MITOCHONDRIA PROTEIN 41, MITOCHONDRIAL"/>
    <property type="match status" value="1"/>
</dbReference>
<gene>
    <name evidence="1" type="ORF">A2V68_01385</name>
</gene>
<dbReference type="InterPro" id="IPR023168">
    <property type="entry name" value="GatB_Yqey_C_2"/>
</dbReference>
<dbReference type="InterPro" id="IPR019004">
    <property type="entry name" value="YqeY/Aim41"/>
</dbReference>
<name>A0A1F4NSI6_UNCK3</name>
<evidence type="ECO:0008006" key="3">
    <source>
        <dbReference type="Google" id="ProtNLM"/>
    </source>
</evidence>
<dbReference type="InterPro" id="IPR042184">
    <property type="entry name" value="YqeY/Aim41_N"/>
</dbReference>
<evidence type="ECO:0000313" key="1">
    <source>
        <dbReference type="EMBL" id="OGB74379.1"/>
    </source>
</evidence>
<dbReference type="Proteomes" id="UP000176651">
    <property type="component" value="Unassembled WGS sequence"/>
</dbReference>